<evidence type="ECO:0000256" key="1">
    <source>
        <dbReference type="ARBA" id="ARBA00023002"/>
    </source>
</evidence>
<dbReference type="InterPro" id="IPR036812">
    <property type="entry name" value="NAD(P)_OxRdtase_dom_sf"/>
</dbReference>
<evidence type="ECO:0000313" key="3">
    <source>
        <dbReference type="EMBL" id="TVY16444.1"/>
    </source>
</evidence>
<dbReference type="InterPro" id="IPR023210">
    <property type="entry name" value="NADP_OxRdtase_dom"/>
</dbReference>
<dbReference type="GO" id="GO:0005829">
    <property type="term" value="C:cytosol"/>
    <property type="evidence" value="ECO:0007669"/>
    <property type="project" value="TreeGrafter"/>
</dbReference>
<dbReference type="PANTHER" id="PTHR42686:SF1">
    <property type="entry name" value="GH17980P-RELATED"/>
    <property type="match status" value="1"/>
</dbReference>
<evidence type="ECO:0000313" key="4">
    <source>
        <dbReference type="Proteomes" id="UP000469559"/>
    </source>
</evidence>
<organism evidence="3 4">
    <name type="scientific">Lachnellula arida</name>
    <dbReference type="NCBI Taxonomy" id="1316785"/>
    <lineage>
        <taxon>Eukaryota</taxon>
        <taxon>Fungi</taxon>
        <taxon>Dikarya</taxon>
        <taxon>Ascomycota</taxon>
        <taxon>Pezizomycotina</taxon>
        <taxon>Leotiomycetes</taxon>
        <taxon>Helotiales</taxon>
        <taxon>Lachnaceae</taxon>
        <taxon>Lachnellula</taxon>
    </lineage>
</organism>
<dbReference type="PANTHER" id="PTHR42686">
    <property type="entry name" value="GH17980P-RELATED"/>
    <property type="match status" value="1"/>
</dbReference>
<accession>A0A8T9B8U0</accession>
<reference evidence="3 4" key="1">
    <citation type="submission" date="2018-05" db="EMBL/GenBank/DDBJ databases">
        <title>Whole genome sequencing for identification of molecular markers to develop diagnostic detection tools for the regulated plant pathogen Lachnellula willkommii.</title>
        <authorList>
            <person name="Giroux E."/>
            <person name="Bilodeau G."/>
        </authorList>
    </citation>
    <scope>NUCLEOTIDE SEQUENCE [LARGE SCALE GENOMIC DNA]</scope>
    <source>
        <strain evidence="3 4">CBS 203.66</strain>
    </source>
</reference>
<name>A0A8T9B8U0_9HELO</name>
<dbReference type="AlphaFoldDB" id="A0A8T9B8U0"/>
<dbReference type="InterPro" id="IPR020471">
    <property type="entry name" value="AKR"/>
</dbReference>
<protein>
    <submittedName>
        <fullName evidence="3">D-arabinose 1-dehydrogenase</fullName>
    </submittedName>
</protein>
<proteinExistence type="predicted"/>
<dbReference type="EMBL" id="QGMF01000366">
    <property type="protein sequence ID" value="TVY16444.1"/>
    <property type="molecule type" value="Genomic_DNA"/>
</dbReference>
<gene>
    <name evidence="3" type="primary">ARA2</name>
    <name evidence="3" type="ORF">LARI1_G005547</name>
</gene>
<feature type="domain" description="NADP-dependent oxidoreductase" evidence="2">
    <location>
        <begin position="13"/>
        <end position="307"/>
    </location>
</feature>
<dbReference type="SUPFAM" id="SSF51430">
    <property type="entry name" value="NAD(P)-linked oxidoreductase"/>
    <property type="match status" value="1"/>
</dbReference>
<dbReference type="Gene3D" id="3.20.20.100">
    <property type="entry name" value="NADP-dependent oxidoreductase domain"/>
    <property type="match status" value="1"/>
</dbReference>
<dbReference type="GO" id="GO:0070485">
    <property type="term" value="P:dehydro-D-arabinono-1,4-lactone biosynthetic process"/>
    <property type="evidence" value="ECO:0007669"/>
    <property type="project" value="TreeGrafter"/>
</dbReference>
<evidence type="ECO:0000259" key="2">
    <source>
        <dbReference type="Pfam" id="PF00248"/>
    </source>
</evidence>
<dbReference type="GO" id="GO:0045290">
    <property type="term" value="F:D-arabinose 1-dehydrogenase [NAD(P)+] activity"/>
    <property type="evidence" value="ECO:0007669"/>
    <property type="project" value="InterPro"/>
</dbReference>
<keyword evidence="4" id="KW-1185">Reference proteome</keyword>
<comment type="caution">
    <text evidence="3">The sequence shown here is derived from an EMBL/GenBank/DDBJ whole genome shotgun (WGS) entry which is preliminary data.</text>
</comment>
<sequence>MPPTQPLSTTLPPLICGTATFNTQYNTTISSIPTNAIIRRALDLGIRAFDTSPYYGPSETLLGSALHACASTHPRSSYHILTKVGRIGGSEFDYSAEWVRYSVQRSLQRLHTRYLDVVYCHDVEFVTPAEVLVAVQELRRIRDAEGTIKYVGISGYPVQLLCELAELVLRETGEPLDAVMSYANFTLQNSTLLSGGIERLKRAGVSVVPNASPLGMGLLRSAGVPVGGKGDFHPAPGELRARVMQAAQFVGLRGEKLEVLAIRWALERWARDAATVGGVGAIGISVMGVSNLEELEETMRVWNSVLDGLPVPGRKVEQVKAEWSLERRTEVEALAAGIWNILGDFKDYCWASPDEGYVNIRTVKGVVAEMAPLPEVKEDMSKSSRL</sequence>
<dbReference type="CDD" id="cd19164">
    <property type="entry name" value="AKR_ARA2"/>
    <property type="match status" value="1"/>
</dbReference>
<dbReference type="InterPro" id="IPR044480">
    <property type="entry name" value="Ara2-like"/>
</dbReference>
<dbReference type="FunFam" id="3.20.20.100:FF:000037">
    <property type="entry name" value="L-galactose dehydrogenase (L-GalDH)"/>
    <property type="match status" value="1"/>
</dbReference>
<keyword evidence="1" id="KW-0560">Oxidoreductase</keyword>
<dbReference type="Pfam" id="PF00248">
    <property type="entry name" value="Aldo_ket_red"/>
    <property type="match status" value="1"/>
</dbReference>
<dbReference type="OrthoDB" id="5286008at2759"/>
<dbReference type="Proteomes" id="UP000469559">
    <property type="component" value="Unassembled WGS sequence"/>
</dbReference>